<dbReference type="Proteomes" id="UP001223720">
    <property type="component" value="Chromosome"/>
</dbReference>
<evidence type="ECO:0000313" key="2">
    <source>
        <dbReference type="EMBL" id="WHQ70045.1"/>
    </source>
</evidence>
<evidence type="ECO:0000256" key="1">
    <source>
        <dbReference type="SAM" id="Phobius"/>
    </source>
</evidence>
<proteinExistence type="predicted"/>
<name>A0AAX3WHK7_METEX</name>
<evidence type="ECO:0000313" key="3">
    <source>
        <dbReference type="Proteomes" id="UP001223720"/>
    </source>
</evidence>
<dbReference type="EMBL" id="CP073633">
    <property type="protein sequence ID" value="WHQ70045.1"/>
    <property type="molecule type" value="Genomic_DNA"/>
</dbReference>
<reference evidence="2" key="1">
    <citation type="journal article" date="2022" name="Biotechnol. Bioprocess Eng.">
        <title>Pan-genome Analysis Reveals Comparative Genomic Features of Central Metabolic Pathways in Methylorubrum extorquens.</title>
        <authorList>
            <person name="Lee G.M."/>
            <person name="Scott-Nevros Z.K."/>
            <person name="Lee S.-M."/>
            <person name="Kim D."/>
        </authorList>
    </citation>
    <scope>NUCLEOTIDE SEQUENCE</scope>
    <source>
        <strain evidence="2">ATCC 55366</strain>
    </source>
</reference>
<accession>A0AAX3WHK7</accession>
<feature type="transmembrane region" description="Helical" evidence="1">
    <location>
        <begin position="6"/>
        <end position="31"/>
    </location>
</feature>
<keyword evidence="1" id="KW-0812">Transmembrane</keyword>
<dbReference type="AlphaFoldDB" id="A0AAX3WHK7"/>
<organism evidence="2 3">
    <name type="scientific">Methylorubrum extorquens</name>
    <name type="common">Methylobacterium dichloromethanicum</name>
    <name type="synonym">Methylobacterium extorquens</name>
    <dbReference type="NCBI Taxonomy" id="408"/>
    <lineage>
        <taxon>Bacteria</taxon>
        <taxon>Pseudomonadati</taxon>
        <taxon>Pseudomonadota</taxon>
        <taxon>Alphaproteobacteria</taxon>
        <taxon>Hyphomicrobiales</taxon>
        <taxon>Methylobacteriaceae</taxon>
        <taxon>Methylorubrum</taxon>
    </lineage>
</organism>
<keyword evidence="1" id="KW-0472">Membrane</keyword>
<gene>
    <name evidence="2" type="ORF">KEC54_27685</name>
</gene>
<sequence>MTGLRLFGYACLGIISAAILATAGALAWFIADRGLPVEVSETTVLTPVVKPGGKLVIRQRLVYMRNCSAYVDRALFDAHTHRAILPPVRYERPPQGLGQRTITFSVTVPEEFEPGEGQYHAAPEYACNPLQRHYWPITRAQNVVRFQIERKP</sequence>
<dbReference type="RefSeq" id="WP_283535624.1">
    <property type="nucleotide sequence ID" value="NZ_CP073633.1"/>
</dbReference>
<keyword evidence="1" id="KW-1133">Transmembrane helix</keyword>
<protein>
    <recommendedName>
        <fullName evidence="4">DUF3592 domain-containing protein</fullName>
    </recommendedName>
</protein>
<evidence type="ECO:0008006" key="4">
    <source>
        <dbReference type="Google" id="ProtNLM"/>
    </source>
</evidence>